<protein>
    <submittedName>
        <fullName evidence="6">3-hydroxybutyryl-CoA dehydrogenase</fullName>
    </submittedName>
</protein>
<feature type="domain" description="3-hydroxyacyl-CoA dehydrogenase C-terminal" evidence="4">
    <location>
        <begin position="229"/>
        <end position="303"/>
    </location>
</feature>
<dbReference type="SUPFAM" id="SSF48179">
    <property type="entry name" value="6-phosphogluconate dehydrogenase C-terminal domain-like"/>
    <property type="match status" value="1"/>
</dbReference>
<keyword evidence="2" id="KW-0520">NAD</keyword>
<evidence type="ECO:0000313" key="7">
    <source>
        <dbReference type="Proteomes" id="UP000218113"/>
    </source>
</evidence>
<dbReference type="InterPro" id="IPR052242">
    <property type="entry name" value="Mito_3-hydroxyacyl-CoA_DH"/>
</dbReference>
<dbReference type="PANTHER" id="PTHR43561">
    <property type="match status" value="1"/>
</dbReference>
<evidence type="ECO:0000256" key="2">
    <source>
        <dbReference type="ARBA" id="ARBA00023027"/>
    </source>
</evidence>
<organism evidence="6 7">
    <name type="scientific">SAR324 cluster bacterium</name>
    <dbReference type="NCBI Taxonomy" id="2024889"/>
    <lineage>
        <taxon>Bacteria</taxon>
        <taxon>Deltaproteobacteria</taxon>
        <taxon>SAR324 cluster</taxon>
    </lineage>
</organism>
<name>A0A2A4T6H5_9DELT</name>
<dbReference type="GO" id="GO:0070403">
    <property type="term" value="F:NAD+ binding"/>
    <property type="evidence" value="ECO:0007669"/>
    <property type="project" value="InterPro"/>
</dbReference>
<proteinExistence type="predicted"/>
<dbReference type="GO" id="GO:0006635">
    <property type="term" value="P:fatty acid beta-oxidation"/>
    <property type="evidence" value="ECO:0007669"/>
    <property type="project" value="TreeGrafter"/>
</dbReference>
<reference evidence="7" key="1">
    <citation type="submission" date="2017-08" db="EMBL/GenBank/DDBJ databases">
        <title>A dynamic microbial community with high functional redundancy inhabits the cold, oxic subseafloor aquifer.</title>
        <authorList>
            <person name="Tully B.J."/>
            <person name="Wheat C.G."/>
            <person name="Glazer B.T."/>
            <person name="Huber J.A."/>
        </authorList>
    </citation>
    <scope>NUCLEOTIDE SEQUENCE [LARGE SCALE GENOMIC DNA]</scope>
</reference>
<dbReference type="GO" id="GO:0003857">
    <property type="term" value="F:(3S)-3-hydroxyacyl-CoA dehydrogenase (NAD+) activity"/>
    <property type="evidence" value="ECO:0007669"/>
    <property type="project" value="UniProtKB-EC"/>
</dbReference>
<dbReference type="Pfam" id="PF00725">
    <property type="entry name" value="3HCDH"/>
    <property type="match status" value="1"/>
</dbReference>
<feature type="domain" description="3-hydroxyacyl-CoA dehydrogenase NAD binding" evidence="5">
    <location>
        <begin position="8"/>
        <end position="207"/>
    </location>
</feature>
<evidence type="ECO:0000259" key="5">
    <source>
        <dbReference type="Pfam" id="PF02737"/>
    </source>
</evidence>
<dbReference type="AlphaFoldDB" id="A0A2A4T6H5"/>
<dbReference type="Gene3D" id="1.10.1040.50">
    <property type="match status" value="1"/>
</dbReference>
<dbReference type="Pfam" id="PF02737">
    <property type="entry name" value="3HCDH_N"/>
    <property type="match status" value="1"/>
</dbReference>
<dbReference type="Gene3D" id="3.40.50.720">
    <property type="entry name" value="NAD(P)-binding Rossmann-like Domain"/>
    <property type="match status" value="1"/>
</dbReference>
<evidence type="ECO:0000259" key="4">
    <source>
        <dbReference type="Pfam" id="PF00725"/>
    </source>
</evidence>
<gene>
    <name evidence="6" type="ORF">COB67_04750</name>
</gene>
<comment type="catalytic activity">
    <reaction evidence="3">
        <text>a (3S)-3-hydroxyacyl-CoA + NAD(+) = a 3-oxoacyl-CoA + NADH + H(+)</text>
        <dbReference type="Rhea" id="RHEA:22432"/>
        <dbReference type="ChEBI" id="CHEBI:15378"/>
        <dbReference type="ChEBI" id="CHEBI:57318"/>
        <dbReference type="ChEBI" id="CHEBI:57540"/>
        <dbReference type="ChEBI" id="CHEBI:57945"/>
        <dbReference type="ChEBI" id="CHEBI:90726"/>
        <dbReference type="EC" id="1.1.1.35"/>
    </reaction>
</comment>
<dbReference type="PANTHER" id="PTHR43561:SF3">
    <property type="entry name" value="HYDROXYACYL-COENZYME A DEHYDROGENASE, MITOCHONDRIAL"/>
    <property type="match status" value="1"/>
</dbReference>
<keyword evidence="1" id="KW-0560">Oxidoreductase</keyword>
<dbReference type="SUPFAM" id="SSF51735">
    <property type="entry name" value="NAD(P)-binding Rossmann-fold domains"/>
    <property type="match status" value="1"/>
</dbReference>
<accession>A0A2A4T6H5</accession>
<evidence type="ECO:0000313" key="6">
    <source>
        <dbReference type="EMBL" id="PCI29128.1"/>
    </source>
</evidence>
<dbReference type="InterPro" id="IPR006176">
    <property type="entry name" value="3-OHacyl-CoA_DH_NAD-bd"/>
</dbReference>
<dbReference type="InterPro" id="IPR008927">
    <property type="entry name" value="6-PGluconate_DH-like_C_sf"/>
</dbReference>
<evidence type="ECO:0000256" key="1">
    <source>
        <dbReference type="ARBA" id="ARBA00023002"/>
    </source>
</evidence>
<sequence>MLNEALQNVTVIGASGKMGSGIALLLLQEMTRLDLEQGFKEVASQKQLNLVDRNQEALDGLKAYLSKQLTRYAEKVLKADAALTDLFVQKGLTIANFTLELESAKNSKMVFEAIFERLDIKTKLLLDLKEICSEETNFFSNTSSIPISVVEKEAGVEGRLIGFHFYNPPAVQKLVELISSDSTPQALQDMSMELGQRLRKVMVPSNDIAGFIGNGHFIRDGLYAISQIEELSKKVEPNEALYQINRITQDFMVRPMGIFQLIDYVGLDVFQMILNTMNTYIEDEELSSDMINMMIDQGVSGGQFHDGSQKDGFLKYENHKPVATYSLKEKKYIRFDEGDWTEKCDQELGNFSEKHFPWKALSRDAEKDVKLSTYFQSLFEMDSKGAKLAQAYLLNSKKISENLVKNSVAAHSEDVGKVLMNGFFHLYAPENEMY</sequence>
<dbReference type="InterPro" id="IPR036291">
    <property type="entry name" value="NAD(P)-bd_dom_sf"/>
</dbReference>
<dbReference type="Proteomes" id="UP000218113">
    <property type="component" value="Unassembled WGS sequence"/>
</dbReference>
<dbReference type="EMBL" id="NVSR01000019">
    <property type="protein sequence ID" value="PCI29128.1"/>
    <property type="molecule type" value="Genomic_DNA"/>
</dbReference>
<comment type="caution">
    <text evidence="6">The sequence shown here is derived from an EMBL/GenBank/DDBJ whole genome shotgun (WGS) entry which is preliminary data.</text>
</comment>
<evidence type="ECO:0000256" key="3">
    <source>
        <dbReference type="ARBA" id="ARBA00049556"/>
    </source>
</evidence>
<dbReference type="InterPro" id="IPR006108">
    <property type="entry name" value="3HC_DH_C"/>
</dbReference>